<feature type="non-terminal residue" evidence="2">
    <location>
        <position position="46"/>
    </location>
</feature>
<name>A0A5J4UGY7_9EUKA</name>
<dbReference type="EMBL" id="SNRW01016464">
    <property type="protein sequence ID" value="KAA6369341.1"/>
    <property type="molecule type" value="Genomic_DNA"/>
</dbReference>
<evidence type="ECO:0000256" key="1">
    <source>
        <dbReference type="SAM" id="MobiDB-lite"/>
    </source>
</evidence>
<reference evidence="2 3" key="1">
    <citation type="submission" date="2019-03" db="EMBL/GenBank/DDBJ databases">
        <title>Single cell metagenomics reveals metabolic interactions within the superorganism composed of flagellate Streblomastix strix and complex community of Bacteroidetes bacteria on its surface.</title>
        <authorList>
            <person name="Treitli S.C."/>
            <person name="Kolisko M."/>
            <person name="Husnik F."/>
            <person name="Keeling P."/>
            <person name="Hampl V."/>
        </authorList>
    </citation>
    <scope>NUCLEOTIDE SEQUENCE [LARGE SCALE GENOMIC DNA]</scope>
    <source>
        <strain evidence="2">ST1C</strain>
    </source>
</reference>
<comment type="caution">
    <text evidence="2">The sequence shown here is derived from an EMBL/GenBank/DDBJ whole genome shotgun (WGS) entry which is preliminary data.</text>
</comment>
<proteinExistence type="predicted"/>
<dbReference type="AlphaFoldDB" id="A0A5J4UGY7"/>
<evidence type="ECO:0000313" key="3">
    <source>
        <dbReference type="Proteomes" id="UP000324800"/>
    </source>
</evidence>
<dbReference type="Proteomes" id="UP000324800">
    <property type="component" value="Unassembled WGS sequence"/>
</dbReference>
<evidence type="ECO:0000313" key="2">
    <source>
        <dbReference type="EMBL" id="KAA6369341.1"/>
    </source>
</evidence>
<protein>
    <submittedName>
        <fullName evidence="2">Uncharacterized protein</fullName>
    </submittedName>
</protein>
<gene>
    <name evidence="2" type="ORF">EZS28_035131</name>
</gene>
<organism evidence="2 3">
    <name type="scientific">Streblomastix strix</name>
    <dbReference type="NCBI Taxonomy" id="222440"/>
    <lineage>
        <taxon>Eukaryota</taxon>
        <taxon>Metamonada</taxon>
        <taxon>Preaxostyla</taxon>
        <taxon>Oxymonadida</taxon>
        <taxon>Streblomastigidae</taxon>
        <taxon>Streblomastix</taxon>
    </lineage>
</organism>
<feature type="region of interest" description="Disordered" evidence="1">
    <location>
        <begin position="1"/>
        <end position="21"/>
    </location>
</feature>
<sequence>MTEHRNELIPGEPSEFTDEDSLLDSMIEDARKLGDKMIEDARKLGD</sequence>
<accession>A0A5J4UGY7</accession>